<dbReference type="AlphaFoldDB" id="A0A6I0F043"/>
<proteinExistence type="predicted"/>
<reference evidence="1 2" key="1">
    <citation type="submission" date="2019-10" db="EMBL/GenBank/DDBJ databases">
        <title>Alkaliphilus serpentinus sp. nov. and Alkaliphilus pronyensis sp. nov., two novel anaerobic alkaliphilic species isolated from the serpentinized-hosted hydrothermal field of the Prony Bay (New Caledonia).</title>
        <authorList>
            <person name="Postec A."/>
        </authorList>
    </citation>
    <scope>NUCLEOTIDE SEQUENCE [LARGE SCALE GENOMIC DNA]</scope>
    <source>
        <strain evidence="1 2">LacV</strain>
    </source>
</reference>
<sequence>MTLYFNKANEEFVSESYNVDVIEEEKYAKNYTFIGRDKDTRELKYILYVYRNGIYEVHESKGVNKEQALLIAQSEGVNVINITLIVYTSFTEDRDITKHLYWLVESDNGVYLYIDFIDGVIQKK</sequence>
<evidence type="ECO:0008006" key="3">
    <source>
        <dbReference type="Google" id="ProtNLM"/>
    </source>
</evidence>
<dbReference type="EMBL" id="WBZC01000023">
    <property type="protein sequence ID" value="KAB3535257.1"/>
    <property type="molecule type" value="Genomic_DNA"/>
</dbReference>
<evidence type="ECO:0000313" key="1">
    <source>
        <dbReference type="EMBL" id="KAB3535257.1"/>
    </source>
</evidence>
<protein>
    <recommendedName>
        <fullName evidence="3">DUF5590 domain-containing protein</fullName>
    </recommendedName>
</protein>
<evidence type="ECO:0000313" key="2">
    <source>
        <dbReference type="Proteomes" id="UP000432715"/>
    </source>
</evidence>
<name>A0A6I0F043_9FIRM</name>
<keyword evidence="2" id="KW-1185">Reference proteome</keyword>
<gene>
    <name evidence="1" type="ORF">F8154_07390</name>
</gene>
<dbReference type="Proteomes" id="UP000432715">
    <property type="component" value="Unassembled WGS sequence"/>
</dbReference>
<comment type="caution">
    <text evidence="1">The sequence shown here is derived from an EMBL/GenBank/DDBJ whole genome shotgun (WGS) entry which is preliminary data.</text>
</comment>
<dbReference type="OrthoDB" id="9935184at2"/>
<accession>A0A6I0F043</accession>
<organism evidence="1 2">
    <name type="scientific">Alkaliphilus pronyensis</name>
    <dbReference type="NCBI Taxonomy" id="1482732"/>
    <lineage>
        <taxon>Bacteria</taxon>
        <taxon>Bacillati</taxon>
        <taxon>Bacillota</taxon>
        <taxon>Clostridia</taxon>
        <taxon>Peptostreptococcales</taxon>
        <taxon>Natronincolaceae</taxon>
        <taxon>Alkaliphilus</taxon>
    </lineage>
</organism>
<dbReference type="RefSeq" id="WP_151860973.1">
    <property type="nucleotide sequence ID" value="NZ_WBZC01000023.1"/>
</dbReference>